<dbReference type="Proteomes" id="UP001161325">
    <property type="component" value="Unassembled WGS sequence"/>
</dbReference>
<dbReference type="EMBL" id="BRXS01000006">
    <property type="protein sequence ID" value="GLC27229.1"/>
    <property type="molecule type" value="Genomic_DNA"/>
</dbReference>
<name>A0AA37Q612_9BACT</name>
<protein>
    <submittedName>
        <fullName evidence="2">Uncharacterized protein</fullName>
    </submittedName>
</protein>
<comment type="caution">
    <text evidence="2">The sequence shown here is derived from an EMBL/GenBank/DDBJ whole genome shotgun (WGS) entry which is preliminary data.</text>
</comment>
<dbReference type="RefSeq" id="WP_284351675.1">
    <property type="nucleotide sequence ID" value="NZ_BRXS01000006.1"/>
</dbReference>
<reference evidence="2" key="1">
    <citation type="submission" date="2022-08" db="EMBL/GenBank/DDBJ databases">
        <title>Draft genome sequencing of Roseisolibacter agri AW1220.</title>
        <authorList>
            <person name="Tobiishi Y."/>
            <person name="Tonouchi A."/>
        </authorList>
    </citation>
    <scope>NUCLEOTIDE SEQUENCE</scope>
    <source>
        <strain evidence="2">AW1220</strain>
    </source>
</reference>
<evidence type="ECO:0000256" key="1">
    <source>
        <dbReference type="SAM" id="MobiDB-lite"/>
    </source>
</evidence>
<dbReference type="AlphaFoldDB" id="A0AA37Q612"/>
<sequence>MPLRDTVGRGATVALLGAALCAPGRLRAQERPAPPPVPDRPLAPGEPGLPQLPADSLGARELQAAEASPRRALVRDLGPGLAGRTLRATLTQPHLLVVAPDSGLVLGRDLRVDRTLVIVGPARLAATVRGDVVVLGDLYLRPGALVEGRAVAIGGRVMPSALATVRGGITAYPSLGFVATGGPGDTLALAVRALDRSDAPAISLPGVAGLRIPGYDRIDGAVLTFGPEIRLDTGRVRVEPTVTYRSHLGVVDPGLLATAELSRRTSLELRAARGTYTNDAWIRGDIINSALTLGVGADVRNYYRADRGELTASRRYETTRHVVEPFVGVLAERAWSAPRDSGAASVPFSIVNRDDPEGIRRPNPGVSGGRVASVLAGARWRAEADQARTDVTLRVEQGVSVARGSPFTQATVDADVSLPGFRDHTIALFGHAVGSLGPDVPSQRYAYLGGGGTIPSLRLLEQGGSQLAWLESRYTVPVHGIRVPLVGTPTVMLRHIVGGAGVDRLPALTQNLGIRVTVALIRLDYTFDPSGRGRNDFSVGVGLR</sequence>
<accession>A0AA37Q612</accession>
<feature type="compositionally biased region" description="Pro residues" evidence="1">
    <location>
        <begin position="32"/>
        <end position="41"/>
    </location>
</feature>
<organism evidence="2 3">
    <name type="scientific">Roseisolibacter agri</name>
    <dbReference type="NCBI Taxonomy" id="2014610"/>
    <lineage>
        <taxon>Bacteria</taxon>
        <taxon>Pseudomonadati</taxon>
        <taxon>Gemmatimonadota</taxon>
        <taxon>Gemmatimonadia</taxon>
        <taxon>Gemmatimonadales</taxon>
        <taxon>Gemmatimonadaceae</taxon>
        <taxon>Roseisolibacter</taxon>
    </lineage>
</organism>
<gene>
    <name evidence="2" type="ORF">rosag_37420</name>
</gene>
<proteinExistence type="predicted"/>
<keyword evidence="3" id="KW-1185">Reference proteome</keyword>
<feature type="region of interest" description="Disordered" evidence="1">
    <location>
        <begin position="26"/>
        <end position="54"/>
    </location>
</feature>
<evidence type="ECO:0000313" key="3">
    <source>
        <dbReference type="Proteomes" id="UP001161325"/>
    </source>
</evidence>
<evidence type="ECO:0000313" key="2">
    <source>
        <dbReference type="EMBL" id="GLC27229.1"/>
    </source>
</evidence>